<dbReference type="InterPro" id="IPR037035">
    <property type="entry name" value="GK-like_C_sf"/>
</dbReference>
<sequence length="415" mass="41719">MSDAERELLLDCYRAALGAVEGRAAVARALRRRPPDPGPVRLVAVGKAAAAMARGAVDVLGDAIVGGVVVTREGYADPELPGLAPLRQLESAHPVPDERSLAAGEALVQELAGSPPDARYLCLVSGGASSLVERLPDGVGIEALAALNEALLASGRDIHAMNRIRKAVSRIKGGRLGRLLAGRPARVLLISDVHGDDPTVIGSGLFFPDTTPSRPEDLPADLAALCPPAEPAPAPGDPAFAGLEAELVASNRDALDAAAAAAERKGVAVHRHRRFLEGDAVAGGRAIGETLRRGEPGLHLWGGEPTVVLPENPGRGGRMQALALGAATAIAGCEDVWLLAAGTDGADGPGGDAGALVDGGTVARGEAGGHAAEAALAAADAGSFLAASGDLIRTGGTGTNVMDVVLGLRRPATGA</sequence>
<dbReference type="Pfam" id="PF05161">
    <property type="entry name" value="MOFRL"/>
    <property type="match status" value="1"/>
</dbReference>
<evidence type="ECO:0000259" key="1">
    <source>
        <dbReference type="Pfam" id="PF05161"/>
    </source>
</evidence>
<evidence type="ECO:0000313" key="3">
    <source>
        <dbReference type="EMBL" id="PWG61172.1"/>
    </source>
</evidence>
<protein>
    <submittedName>
        <fullName evidence="3">Hydroxypyruvate reductase</fullName>
    </submittedName>
</protein>
<comment type="caution">
    <text evidence="3">The sequence shown here is derived from an EMBL/GenBank/DDBJ whole genome shotgun (WGS) entry which is preliminary data.</text>
</comment>
<keyword evidence="4" id="KW-1185">Reference proteome</keyword>
<dbReference type="SUPFAM" id="SSF82544">
    <property type="entry name" value="GckA/TtuD-like"/>
    <property type="match status" value="1"/>
</dbReference>
<dbReference type="EMBL" id="QFFI01000046">
    <property type="protein sequence ID" value="PWG61172.1"/>
    <property type="molecule type" value="Genomic_DNA"/>
</dbReference>
<dbReference type="GO" id="GO:0005737">
    <property type="term" value="C:cytoplasm"/>
    <property type="evidence" value="ECO:0007669"/>
    <property type="project" value="TreeGrafter"/>
</dbReference>
<dbReference type="Proteomes" id="UP000245474">
    <property type="component" value="Unassembled WGS sequence"/>
</dbReference>
<gene>
    <name evidence="3" type="ORF">DEM34_17845</name>
</gene>
<evidence type="ECO:0000313" key="4">
    <source>
        <dbReference type="Proteomes" id="UP000245474"/>
    </source>
</evidence>
<dbReference type="RefSeq" id="WP_109680185.1">
    <property type="nucleotide sequence ID" value="NZ_CP086615.1"/>
</dbReference>
<organism evidence="3 4">
    <name type="scientific">Sediminicurvatus halobius</name>
    <dbReference type="NCBI Taxonomy" id="2182432"/>
    <lineage>
        <taxon>Bacteria</taxon>
        <taxon>Pseudomonadati</taxon>
        <taxon>Pseudomonadota</taxon>
        <taxon>Gammaproteobacteria</taxon>
        <taxon>Chromatiales</taxon>
        <taxon>Ectothiorhodospiraceae</taxon>
        <taxon>Sediminicurvatus</taxon>
    </lineage>
</organism>
<accession>A0A2U2MWI4</accession>
<dbReference type="OrthoDB" id="9766552at2"/>
<proteinExistence type="predicted"/>
<dbReference type="InterPro" id="IPR038614">
    <property type="entry name" value="GK_N_sf"/>
</dbReference>
<dbReference type="Gene3D" id="3.40.1480.10">
    <property type="entry name" value="MOFRL domain"/>
    <property type="match status" value="1"/>
</dbReference>
<feature type="domain" description="MOFRL" evidence="1">
    <location>
        <begin position="299"/>
        <end position="403"/>
    </location>
</feature>
<dbReference type="Pfam" id="PF13660">
    <property type="entry name" value="DUF4147"/>
    <property type="match status" value="1"/>
</dbReference>
<dbReference type="InterPro" id="IPR025286">
    <property type="entry name" value="MOFRL_assoc_dom"/>
</dbReference>
<dbReference type="PANTHER" id="PTHR12227:SF0">
    <property type="entry name" value="GLYCERATE KINASE"/>
    <property type="match status" value="1"/>
</dbReference>
<dbReference type="InterPro" id="IPR039760">
    <property type="entry name" value="MOFRL_protein"/>
</dbReference>
<evidence type="ECO:0000259" key="2">
    <source>
        <dbReference type="Pfam" id="PF13660"/>
    </source>
</evidence>
<dbReference type="Gene3D" id="3.40.50.10180">
    <property type="entry name" value="Glycerate kinase, MOFRL-like N-terminal domain"/>
    <property type="match status" value="1"/>
</dbReference>
<dbReference type="InterPro" id="IPR007835">
    <property type="entry name" value="MOFRL"/>
</dbReference>
<dbReference type="GO" id="GO:0008887">
    <property type="term" value="F:glycerate kinase activity"/>
    <property type="evidence" value="ECO:0007669"/>
    <property type="project" value="InterPro"/>
</dbReference>
<dbReference type="AlphaFoldDB" id="A0A2U2MWI4"/>
<feature type="domain" description="MOFRL-associated" evidence="2">
    <location>
        <begin position="9"/>
        <end position="212"/>
    </location>
</feature>
<dbReference type="PANTHER" id="PTHR12227">
    <property type="entry name" value="GLYCERATE KINASE"/>
    <property type="match status" value="1"/>
</dbReference>
<keyword evidence="3" id="KW-0670">Pyruvate</keyword>
<name>A0A2U2MWI4_9GAMM</name>
<reference evidence="3 4" key="1">
    <citation type="submission" date="2018-05" db="EMBL/GenBank/DDBJ databases">
        <title>Spiribacter halobius sp. nov., a moderately halophilic bacterium isolated from marine solar saltern.</title>
        <authorList>
            <person name="Zheng W.-S."/>
            <person name="Lu D.-C."/>
            <person name="Du Z.-J."/>
        </authorList>
    </citation>
    <scope>NUCLEOTIDE SEQUENCE [LARGE SCALE GENOMIC DNA]</scope>
    <source>
        <strain evidence="3 4">E85</strain>
    </source>
</reference>